<protein>
    <submittedName>
        <fullName evidence="3">FHA domain-containing protein</fullName>
    </submittedName>
</protein>
<evidence type="ECO:0000256" key="1">
    <source>
        <dbReference type="SAM" id="MobiDB-lite"/>
    </source>
</evidence>
<dbReference type="Pfam" id="PF00498">
    <property type="entry name" value="FHA"/>
    <property type="match status" value="2"/>
</dbReference>
<dbReference type="eggNOG" id="COG1716">
    <property type="taxonomic scope" value="Bacteria"/>
</dbReference>
<dbReference type="SUPFAM" id="SSF49879">
    <property type="entry name" value="SMAD/FHA domain"/>
    <property type="match status" value="2"/>
</dbReference>
<dbReference type="InterPro" id="IPR008984">
    <property type="entry name" value="SMAD_FHA_dom_sf"/>
</dbReference>
<evidence type="ECO:0000313" key="4">
    <source>
        <dbReference type="Proteomes" id="UP000027982"/>
    </source>
</evidence>
<dbReference type="InterPro" id="IPR050923">
    <property type="entry name" value="Cell_Proc_Reg/RNA_Proc"/>
</dbReference>
<gene>
    <name evidence="3" type="ORF">OP10G_0643</name>
</gene>
<accession>A0A068NKJ8</accession>
<dbReference type="PROSITE" id="PS50006">
    <property type="entry name" value="FHA_DOMAIN"/>
    <property type="match status" value="2"/>
</dbReference>
<evidence type="ECO:0000259" key="2">
    <source>
        <dbReference type="PROSITE" id="PS50006"/>
    </source>
</evidence>
<dbReference type="HOGENOM" id="CLU_949130_0_0_0"/>
<sequence>MLTGDLNRTQLGAPPTLDPNKTMMGTAPSLNATQTIKPTQCPVCKTFNPAGVMFCVDCGLIFDRALPPDAFGAPAVQLPFLVEQSGREHPLRPGTTVVGREGDIMISDGRASRRHAQLTQNEGAVTVEDLGSTNGTKVNGQALAQGERRSLNGGEKISFGGVEMQLALPGQKGGNTTQVFGSNKTAAISAPPVKEVPPAKLVGEGLSIPLRKGANIFGRKAESDVQISDPYVSGKHGLIEITDDGVYVTDTGSSNGTMLNDAKLVPNMRTQVQPDDVIRLGSKEFRVELATKK</sequence>
<organism evidence="3 4">
    <name type="scientific">Fimbriimonas ginsengisoli Gsoil 348</name>
    <dbReference type="NCBI Taxonomy" id="661478"/>
    <lineage>
        <taxon>Bacteria</taxon>
        <taxon>Bacillati</taxon>
        <taxon>Armatimonadota</taxon>
        <taxon>Fimbriimonadia</taxon>
        <taxon>Fimbriimonadales</taxon>
        <taxon>Fimbriimonadaceae</taxon>
        <taxon>Fimbriimonas</taxon>
    </lineage>
</organism>
<dbReference type="Gene3D" id="2.60.200.20">
    <property type="match status" value="2"/>
</dbReference>
<feature type="domain" description="FHA" evidence="2">
    <location>
        <begin position="86"/>
        <end position="143"/>
    </location>
</feature>
<dbReference type="AlphaFoldDB" id="A0A068NKJ8"/>
<feature type="domain" description="FHA" evidence="2">
    <location>
        <begin position="215"/>
        <end position="264"/>
    </location>
</feature>
<dbReference type="SMART" id="SM00240">
    <property type="entry name" value="FHA"/>
    <property type="match status" value="2"/>
</dbReference>
<dbReference type="STRING" id="661478.OP10G_0643"/>
<dbReference type="CDD" id="cd00060">
    <property type="entry name" value="FHA"/>
    <property type="match status" value="2"/>
</dbReference>
<dbReference type="InterPro" id="IPR000253">
    <property type="entry name" value="FHA_dom"/>
</dbReference>
<dbReference type="EMBL" id="CP007139">
    <property type="protein sequence ID" value="AIE84011.1"/>
    <property type="molecule type" value="Genomic_DNA"/>
</dbReference>
<reference evidence="3 4" key="1">
    <citation type="journal article" date="2014" name="PLoS ONE">
        <title>The first complete genome sequence of the class fimbriimonadia in the phylum armatimonadetes.</title>
        <authorList>
            <person name="Hu Z.Y."/>
            <person name="Wang Y.Z."/>
            <person name="Im W.T."/>
            <person name="Wang S.Y."/>
            <person name="Zhao G.P."/>
            <person name="Zheng H.J."/>
            <person name="Quan Z.X."/>
        </authorList>
    </citation>
    <scope>NUCLEOTIDE SEQUENCE [LARGE SCALE GENOMIC DNA]</scope>
    <source>
        <strain evidence="3">Gsoil 348</strain>
    </source>
</reference>
<name>A0A068NKJ8_FIMGI</name>
<proteinExistence type="predicted"/>
<dbReference type="Proteomes" id="UP000027982">
    <property type="component" value="Chromosome"/>
</dbReference>
<keyword evidence="4" id="KW-1185">Reference proteome</keyword>
<evidence type="ECO:0000313" key="3">
    <source>
        <dbReference type="EMBL" id="AIE84011.1"/>
    </source>
</evidence>
<dbReference type="PANTHER" id="PTHR23308">
    <property type="entry name" value="NUCLEAR INHIBITOR OF PROTEIN PHOSPHATASE-1"/>
    <property type="match status" value="1"/>
</dbReference>
<feature type="compositionally biased region" description="Polar residues" evidence="1">
    <location>
        <begin position="1"/>
        <end position="10"/>
    </location>
</feature>
<feature type="region of interest" description="Disordered" evidence="1">
    <location>
        <begin position="1"/>
        <end position="22"/>
    </location>
</feature>
<dbReference type="KEGG" id="fgi:OP10G_0643"/>